<evidence type="ECO:0000256" key="8">
    <source>
        <dbReference type="HAMAP-Rule" id="MF_00530"/>
    </source>
</evidence>
<reference evidence="10 11" key="1">
    <citation type="submission" date="2020-04" db="EMBL/GenBank/DDBJ databases">
        <authorList>
            <person name="De Canck E."/>
        </authorList>
    </citation>
    <scope>NUCLEOTIDE SEQUENCE [LARGE SCALE GENOMIC DNA]</scope>
    <source>
        <strain evidence="10 11">LMG 28688</strain>
    </source>
</reference>
<feature type="domain" description="ATP synthase F1 complex delta/epsilon subunit N-terminal" evidence="9">
    <location>
        <begin position="6"/>
        <end position="81"/>
    </location>
</feature>
<evidence type="ECO:0000256" key="3">
    <source>
        <dbReference type="ARBA" id="ARBA00005712"/>
    </source>
</evidence>
<dbReference type="NCBIfam" id="TIGR03166">
    <property type="entry name" value="alt_F1F0_F1_eps"/>
    <property type="match status" value="1"/>
</dbReference>
<dbReference type="CDD" id="cd12152">
    <property type="entry name" value="F1-ATPase_delta"/>
    <property type="match status" value="1"/>
</dbReference>
<dbReference type="InterPro" id="IPR020546">
    <property type="entry name" value="ATP_synth_F1_dsu/esu_N"/>
</dbReference>
<dbReference type="GO" id="GO:0005886">
    <property type="term" value="C:plasma membrane"/>
    <property type="evidence" value="ECO:0007669"/>
    <property type="project" value="UniProtKB-SubCell"/>
</dbReference>
<keyword evidence="5 8" id="KW-0406">Ion transport</keyword>
<evidence type="ECO:0000256" key="7">
    <source>
        <dbReference type="ARBA" id="ARBA00023196"/>
    </source>
</evidence>
<dbReference type="GO" id="GO:0046933">
    <property type="term" value="F:proton-transporting ATP synthase activity, rotational mechanism"/>
    <property type="evidence" value="ECO:0007669"/>
    <property type="project" value="UniProtKB-UniRule"/>
</dbReference>
<dbReference type="AlphaFoldDB" id="A0A6J5G0W5"/>
<dbReference type="GO" id="GO:0005524">
    <property type="term" value="F:ATP binding"/>
    <property type="evidence" value="ECO:0007669"/>
    <property type="project" value="UniProtKB-UniRule"/>
</dbReference>
<evidence type="ECO:0000256" key="5">
    <source>
        <dbReference type="ARBA" id="ARBA00023065"/>
    </source>
</evidence>
<name>A0A6J5G0W5_9BURK</name>
<protein>
    <recommendedName>
        <fullName evidence="8">ATP synthase epsilon chain</fullName>
    </recommendedName>
    <alternativeName>
        <fullName evidence="8">ATP synthase F1 sector epsilon subunit</fullName>
    </alternativeName>
    <alternativeName>
        <fullName evidence="8">F-ATPase epsilon subunit</fullName>
    </alternativeName>
</protein>
<proteinExistence type="inferred from homology"/>
<comment type="subunit">
    <text evidence="8">F-type ATPases have 2 components, CF(1) - the catalytic core - and CF(0) - the membrane proton channel. CF(1) has five subunits: alpha(3), beta(3), gamma(1), delta(1), epsilon(1). CF(0) has three main subunits: a, b and c.</text>
</comment>
<keyword evidence="8" id="KW-1003">Cell membrane</keyword>
<evidence type="ECO:0000256" key="1">
    <source>
        <dbReference type="ARBA" id="ARBA00003543"/>
    </source>
</evidence>
<evidence type="ECO:0000256" key="4">
    <source>
        <dbReference type="ARBA" id="ARBA00022448"/>
    </source>
</evidence>
<keyword evidence="8" id="KW-0375">Hydrogen ion transport</keyword>
<accession>A0A6J5G0W5</accession>
<evidence type="ECO:0000313" key="11">
    <source>
        <dbReference type="Proteomes" id="UP000494119"/>
    </source>
</evidence>
<dbReference type="InterPro" id="IPR036771">
    <property type="entry name" value="ATPsynth_dsu/esu_N"/>
</dbReference>
<comment type="subcellular location">
    <subcellularLocation>
        <location evidence="8">Cell membrane</location>
        <topology evidence="8">Peripheral membrane protein</topology>
    </subcellularLocation>
    <subcellularLocation>
        <location evidence="2">Endomembrane system</location>
        <topology evidence="2">Peripheral membrane protein</topology>
    </subcellularLocation>
</comment>
<dbReference type="Pfam" id="PF02823">
    <property type="entry name" value="ATP-synt_DE_N"/>
    <property type="match status" value="1"/>
</dbReference>
<sequence>MGQTLLNLTIATPLDMVVNHAAVRALRAEDESGAFGIRPGHAEFLTMLVPSVVRWVAPDGARRFCAVDGGVMTVMGGRVVAIACREAIAGDSLEWLEREVARVRAAQLDAERRVRVETVRLHAQAVRQMLRYLRGPLAPDGQDIPAAKERGQ</sequence>
<dbReference type="InterPro" id="IPR001469">
    <property type="entry name" value="ATP_synth_F1_dsu/esu"/>
</dbReference>
<comment type="function">
    <text evidence="1 8">Produces ATP from ADP in the presence of a proton gradient across the membrane.</text>
</comment>
<dbReference type="InterPro" id="IPR024037">
    <property type="entry name" value="Alt_ATP_synth_F1_esu"/>
</dbReference>
<organism evidence="10 11">
    <name type="scientific">Paraburkholderia caffeinitolerans</name>
    <dbReference type="NCBI Taxonomy" id="1723730"/>
    <lineage>
        <taxon>Bacteria</taxon>
        <taxon>Pseudomonadati</taxon>
        <taxon>Pseudomonadota</taxon>
        <taxon>Betaproteobacteria</taxon>
        <taxon>Burkholderiales</taxon>
        <taxon>Burkholderiaceae</taxon>
        <taxon>Paraburkholderia</taxon>
    </lineage>
</organism>
<dbReference type="EMBL" id="CADIKL010000011">
    <property type="protein sequence ID" value="CAB3789013.1"/>
    <property type="molecule type" value="Genomic_DNA"/>
</dbReference>
<keyword evidence="8" id="KW-0066">ATP synthesis</keyword>
<keyword evidence="6 8" id="KW-0472">Membrane</keyword>
<evidence type="ECO:0000256" key="2">
    <source>
        <dbReference type="ARBA" id="ARBA00004184"/>
    </source>
</evidence>
<comment type="similarity">
    <text evidence="3 8">Belongs to the ATPase epsilon chain family.</text>
</comment>
<keyword evidence="4 8" id="KW-0813">Transport</keyword>
<keyword evidence="11" id="KW-1185">Reference proteome</keyword>
<dbReference type="Gene3D" id="2.60.15.10">
    <property type="entry name" value="F0F1 ATP synthase delta/epsilon subunit, N-terminal"/>
    <property type="match status" value="1"/>
</dbReference>
<dbReference type="SUPFAM" id="SSF51344">
    <property type="entry name" value="Epsilon subunit of F1F0-ATP synthase N-terminal domain"/>
    <property type="match status" value="1"/>
</dbReference>
<evidence type="ECO:0000256" key="6">
    <source>
        <dbReference type="ARBA" id="ARBA00023136"/>
    </source>
</evidence>
<dbReference type="GO" id="GO:0012505">
    <property type="term" value="C:endomembrane system"/>
    <property type="evidence" value="ECO:0007669"/>
    <property type="project" value="UniProtKB-SubCell"/>
</dbReference>
<dbReference type="Proteomes" id="UP000494119">
    <property type="component" value="Unassembled WGS sequence"/>
</dbReference>
<keyword evidence="7 8" id="KW-0139">CF(1)</keyword>
<gene>
    <name evidence="10" type="primary">atpC_2</name>
    <name evidence="8" type="synonym">atpC</name>
    <name evidence="10" type="ORF">LMG28688_02804</name>
</gene>
<dbReference type="GO" id="GO:0045259">
    <property type="term" value="C:proton-transporting ATP synthase complex"/>
    <property type="evidence" value="ECO:0007669"/>
    <property type="project" value="UniProtKB-KW"/>
</dbReference>
<dbReference type="HAMAP" id="MF_00530">
    <property type="entry name" value="ATP_synth_epsil_bac"/>
    <property type="match status" value="1"/>
</dbReference>
<evidence type="ECO:0000259" key="9">
    <source>
        <dbReference type="Pfam" id="PF02823"/>
    </source>
</evidence>
<evidence type="ECO:0000313" key="10">
    <source>
        <dbReference type="EMBL" id="CAB3789013.1"/>
    </source>
</evidence>
<dbReference type="NCBIfam" id="NF009981">
    <property type="entry name" value="PRK13447.1"/>
    <property type="match status" value="1"/>
</dbReference>